<gene>
    <name evidence="2" type="ORF">N0V93_009225</name>
</gene>
<keyword evidence="3" id="KW-1185">Reference proteome</keyword>
<reference evidence="2" key="1">
    <citation type="submission" date="2022-10" db="EMBL/GenBank/DDBJ databases">
        <title>Tapping the CABI collections for fungal endophytes: first genome assemblies for Collariella, Neodidymelliopsis, Ascochyta clinopodiicola, Didymella pomorum, Didymosphaeria variabile, Neocosmospora piperis and Neocucurbitaria cava.</title>
        <authorList>
            <person name="Hill R."/>
        </authorList>
    </citation>
    <scope>NUCLEOTIDE SEQUENCE</scope>
    <source>
        <strain evidence="2">IMI 355082</strain>
    </source>
</reference>
<dbReference type="InterPro" id="IPR012332">
    <property type="entry name" value="Autotransporter_pectin_lyase_C"/>
</dbReference>
<evidence type="ECO:0000313" key="2">
    <source>
        <dbReference type="EMBL" id="KAJ4386331.1"/>
    </source>
</evidence>
<organism evidence="2 3">
    <name type="scientific">Gnomoniopsis smithogilvyi</name>
    <dbReference type="NCBI Taxonomy" id="1191159"/>
    <lineage>
        <taxon>Eukaryota</taxon>
        <taxon>Fungi</taxon>
        <taxon>Dikarya</taxon>
        <taxon>Ascomycota</taxon>
        <taxon>Pezizomycotina</taxon>
        <taxon>Sordariomycetes</taxon>
        <taxon>Sordariomycetidae</taxon>
        <taxon>Diaporthales</taxon>
        <taxon>Gnomoniaceae</taxon>
        <taxon>Gnomoniopsis</taxon>
    </lineage>
</organism>
<comment type="caution">
    <text evidence="2">The sequence shown here is derived from an EMBL/GenBank/DDBJ whole genome shotgun (WGS) entry which is preliminary data.</text>
</comment>
<dbReference type="EMBL" id="JAPEVB010000006">
    <property type="protein sequence ID" value="KAJ4386331.1"/>
    <property type="molecule type" value="Genomic_DNA"/>
</dbReference>
<feature type="signal peptide" evidence="1">
    <location>
        <begin position="1"/>
        <end position="16"/>
    </location>
</feature>
<sequence length="470" mass="49334">MHFSTIILCLAAFAEATITFEDPSDELPPSYWTADNAILADYQDASTALYEFIAITGPYMYNGEDGNITRASLYENANDTSVLVVANSSEVYLSHSTVTKLGYSSDLTQAAFFGVNAAINIANTSTFYASNVNVTTHNGAANIYTYGTDSYAYVDHAWLYSSGPNAHGLYAAGNGTVYASNVKHYSGGNRASSFSGDNPAGYVHVSNSIAHTDGIGSAICYALGLCNLTNVIGHASNAPVTFSDGVQTTLYTDSDVTAGLLAGVVIFSSSTRESGAEVTFTNSRLTVLGDDMPAIWFGNIIGTASFVSSVVNNSASGILAIANMSQVTQDFDYFAGYEQNSAIEPAILTLEIEDSVVSGDLVAYNGSAINAVLNDYAHWTGTAYDGYNSTTSIDNTTLTAPTFSVSLAATANWTLTANTSLTNFTDADSTASNVISQGYWIFYDASSSANTAWDGQTVSLNGGGYLAPSS</sequence>
<accession>A0A9W8YK41</accession>
<evidence type="ECO:0000313" key="3">
    <source>
        <dbReference type="Proteomes" id="UP001140453"/>
    </source>
</evidence>
<proteinExistence type="predicted"/>
<dbReference type="Proteomes" id="UP001140453">
    <property type="component" value="Unassembled WGS sequence"/>
</dbReference>
<dbReference type="AlphaFoldDB" id="A0A9W8YK41"/>
<evidence type="ECO:0000256" key="1">
    <source>
        <dbReference type="SAM" id="SignalP"/>
    </source>
</evidence>
<keyword evidence="1" id="KW-0732">Signal</keyword>
<protein>
    <submittedName>
        <fullName evidence="2">Uncharacterized protein</fullName>
    </submittedName>
</protein>
<name>A0A9W8YK41_9PEZI</name>
<feature type="chain" id="PRO_5040740170" evidence="1">
    <location>
        <begin position="17"/>
        <end position="470"/>
    </location>
</feature>
<dbReference type="Gene3D" id="2.160.20.20">
    <property type="match status" value="1"/>
</dbReference>
<dbReference type="OrthoDB" id="10018600at2759"/>